<dbReference type="OrthoDB" id="2395297at2759"/>
<evidence type="ECO:0008006" key="3">
    <source>
        <dbReference type="Google" id="ProtNLM"/>
    </source>
</evidence>
<accession>A0A397V9Z4</accession>
<proteinExistence type="predicted"/>
<dbReference type="Proteomes" id="UP000266673">
    <property type="component" value="Unassembled WGS sequence"/>
</dbReference>
<reference evidence="1 2" key="1">
    <citation type="submission" date="2018-06" db="EMBL/GenBank/DDBJ databases">
        <title>Comparative genomics reveals the genomic features of Rhizophagus irregularis, R. cerebriforme, R. diaphanum and Gigaspora rosea, and their symbiotic lifestyle signature.</title>
        <authorList>
            <person name="Morin E."/>
            <person name="San Clemente H."/>
            <person name="Chen E.C.H."/>
            <person name="De La Providencia I."/>
            <person name="Hainaut M."/>
            <person name="Kuo A."/>
            <person name="Kohler A."/>
            <person name="Murat C."/>
            <person name="Tang N."/>
            <person name="Roy S."/>
            <person name="Loubradou J."/>
            <person name="Henrissat B."/>
            <person name="Grigoriev I.V."/>
            <person name="Corradi N."/>
            <person name="Roux C."/>
            <person name="Martin F.M."/>
        </authorList>
    </citation>
    <scope>NUCLEOTIDE SEQUENCE [LARGE SCALE GENOMIC DNA]</scope>
    <source>
        <strain evidence="1 2">DAOM 194757</strain>
    </source>
</reference>
<comment type="caution">
    <text evidence="1">The sequence shown here is derived from an EMBL/GenBank/DDBJ whole genome shotgun (WGS) entry which is preliminary data.</text>
</comment>
<protein>
    <recommendedName>
        <fullName evidence="3">FAR1 domain-containing protein</fullName>
    </recommendedName>
</protein>
<sequence>MYEPDYENISSYLSNSEIYSTLTTVNELDKNFGDNRHNHASTSLPPPESYSMLTTMNKLELKNFCTDRASTSLEDFCTDHKNCASTSLQLQPSTDENNDDYCTDQYIHASTSSTLSQYVVPAYDMNSFNDELDESDESDDSSDSLELFYGRTFNNWDGFRIWIDRFALEKGFNYKIRTSEIVQVSVETQYHLSKTSGFVKINSFVNEHNHPLTTMIGQIAPRFRKLTSEMLVDIEKYVIQGRMDSKSIFLLLKHDYQDQPIYKRDLYNAVYWFCQKNNSGDTDASAMIQQLLEWKDLEPLWIVKLQLEPVS</sequence>
<organism evidence="1 2">
    <name type="scientific">Gigaspora rosea</name>
    <dbReference type="NCBI Taxonomy" id="44941"/>
    <lineage>
        <taxon>Eukaryota</taxon>
        <taxon>Fungi</taxon>
        <taxon>Fungi incertae sedis</taxon>
        <taxon>Mucoromycota</taxon>
        <taxon>Glomeromycotina</taxon>
        <taxon>Glomeromycetes</taxon>
        <taxon>Diversisporales</taxon>
        <taxon>Gigasporaceae</taxon>
        <taxon>Gigaspora</taxon>
    </lineage>
</organism>
<gene>
    <name evidence="1" type="ORF">C2G38_2184483</name>
</gene>
<name>A0A397V9Z4_9GLOM</name>
<dbReference type="EMBL" id="QKWP01000536">
    <property type="protein sequence ID" value="RIB18498.1"/>
    <property type="molecule type" value="Genomic_DNA"/>
</dbReference>
<dbReference type="AlphaFoldDB" id="A0A397V9Z4"/>
<evidence type="ECO:0000313" key="1">
    <source>
        <dbReference type="EMBL" id="RIB18498.1"/>
    </source>
</evidence>
<keyword evidence="2" id="KW-1185">Reference proteome</keyword>
<evidence type="ECO:0000313" key="2">
    <source>
        <dbReference type="Proteomes" id="UP000266673"/>
    </source>
</evidence>